<name>A0A316U524_9BASI</name>
<dbReference type="RefSeq" id="XP_025347094.1">
    <property type="nucleotide sequence ID" value="XM_025492718.1"/>
</dbReference>
<evidence type="ECO:0000256" key="3">
    <source>
        <dbReference type="ARBA" id="ARBA00022692"/>
    </source>
</evidence>
<evidence type="ECO:0000256" key="1">
    <source>
        <dbReference type="ARBA" id="ARBA00004479"/>
    </source>
</evidence>
<feature type="domain" description="T-cell immunomodulatory protein TIP C2" evidence="11">
    <location>
        <begin position="599"/>
        <end position="694"/>
    </location>
</feature>
<feature type="transmembrane region" description="Helical" evidence="9">
    <location>
        <begin position="747"/>
        <end position="772"/>
    </location>
</feature>
<evidence type="ECO:0000256" key="10">
    <source>
        <dbReference type="SAM" id="SignalP"/>
    </source>
</evidence>
<dbReference type="GeneID" id="37014452"/>
<evidence type="ECO:0000256" key="4">
    <source>
        <dbReference type="ARBA" id="ARBA00022729"/>
    </source>
</evidence>
<evidence type="ECO:0000256" key="5">
    <source>
        <dbReference type="ARBA" id="ARBA00022989"/>
    </source>
</evidence>
<feature type="signal peptide" evidence="10">
    <location>
        <begin position="1"/>
        <end position="17"/>
    </location>
</feature>
<sequence>MLLPFLLLISFVSSAQAIWFFPQKRFQYQGLIDAGDLGLNGAVAGAGKGGDTGTGTAGGVIAWGDWDGDQFLDAFTLSADHRQLEMRLWDHANFKFSSTPLFTIIPSTGNPIVNVAPADYDHDGRLDVLVMTQGSSASSPIEMEVWMGRGRTGLVGQPIKLPSASGAQPMLADGTGDMKMDLLGQSSQSGNSGILEMWENVFGSRNSTQAFTLSSAPLETGSEPPCQLATPHSSAFIDLNGDCLADLFLVCAPASGSSHQRYQIWTAKRPAAADSQAGGSSKYSSFTFARSGLLPRGAGPLSFADMNRDGTIDIVFASCPPSEQDCYINIVYNKQVGLCEKQLSAAGTSGRSSSDPFKAWKDWWYGTGATPGQAGTAAGTDRCRRTEDLCVADDEFAFEFEGSAANGSGVRIPFASLLPGHKPLLEDRLTSLAHPLPVPLVIGDYNKDGYPDILLLSIPPKTRSDGTGKTSVHILSNSRCSLLTDASAKSECNKATTPEEEGRWLSVVQGGAEPLTHIDDVRAASWVDIDDDGTLDILLLRGTTVAKDTRRVTFIQNNYFYDAFFLKSLCLNGACSSAICKSIEAGPEGLEPVETRYKPWGASLPGASYKFTVLDPNGLRRAQQVGQQPQSSYRSLLTPYSYFGLGRTNNYVEKLFVGSTLSGGSQALTRDAEYFLAMEGLIPNSQLVIAPLLTSDDDDDDDNDDSNGNGGGDNGSGGSGGSSGARPAAGSMTLSWHRELYLQPGDWIPWVTLTLVTLCLGLCGFVFAMHLAEKREDERERKKGVHAINFDALG</sequence>
<evidence type="ECO:0000256" key="8">
    <source>
        <dbReference type="SAM" id="MobiDB-lite"/>
    </source>
</evidence>
<evidence type="ECO:0000256" key="9">
    <source>
        <dbReference type="SAM" id="Phobius"/>
    </source>
</evidence>
<dbReference type="Proteomes" id="UP000245942">
    <property type="component" value="Unassembled WGS sequence"/>
</dbReference>
<evidence type="ECO:0000256" key="7">
    <source>
        <dbReference type="ARBA" id="ARBA00023180"/>
    </source>
</evidence>
<dbReference type="Gene3D" id="2.130.10.130">
    <property type="entry name" value="Integrin alpha, N-terminal"/>
    <property type="match status" value="1"/>
</dbReference>
<dbReference type="Pfam" id="PF23122">
    <property type="entry name" value="C2_ITFG1"/>
    <property type="match status" value="1"/>
</dbReference>
<dbReference type="InterPro" id="IPR028994">
    <property type="entry name" value="Integrin_alpha_N"/>
</dbReference>
<dbReference type="InterPro" id="IPR024881">
    <property type="entry name" value="Tip"/>
</dbReference>
<evidence type="ECO:0000259" key="11">
    <source>
        <dbReference type="Pfam" id="PF23122"/>
    </source>
</evidence>
<dbReference type="GO" id="GO:0005886">
    <property type="term" value="C:plasma membrane"/>
    <property type="evidence" value="ECO:0007669"/>
    <property type="project" value="TreeGrafter"/>
</dbReference>
<comment type="subcellular location">
    <subcellularLocation>
        <location evidence="1">Membrane</location>
        <topology evidence="1">Single-pass type I membrane protein</topology>
    </subcellularLocation>
</comment>
<dbReference type="SUPFAM" id="SSF69318">
    <property type="entry name" value="Integrin alpha N-terminal domain"/>
    <property type="match status" value="2"/>
</dbReference>
<accession>A0A316U524</accession>
<feature type="compositionally biased region" description="Acidic residues" evidence="8">
    <location>
        <begin position="695"/>
        <end position="705"/>
    </location>
</feature>
<evidence type="ECO:0000313" key="12">
    <source>
        <dbReference type="EMBL" id="PWN19934.1"/>
    </source>
</evidence>
<keyword evidence="13" id="KW-1185">Reference proteome</keyword>
<evidence type="ECO:0000256" key="6">
    <source>
        <dbReference type="ARBA" id="ARBA00023136"/>
    </source>
</evidence>
<keyword evidence="5 9" id="KW-1133">Transmembrane helix</keyword>
<keyword evidence="7" id="KW-0325">Glycoprotein</keyword>
<keyword evidence="6 9" id="KW-0472">Membrane</keyword>
<dbReference type="Pfam" id="PF13517">
    <property type="entry name" value="FG-GAP_3"/>
    <property type="match status" value="1"/>
</dbReference>
<proteinExistence type="inferred from homology"/>
<evidence type="ECO:0000256" key="2">
    <source>
        <dbReference type="ARBA" id="ARBA00006496"/>
    </source>
</evidence>
<dbReference type="OrthoDB" id="10022113at2759"/>
<protein>
    <recommendedName>
        <fullName evidence="11">T-cell immunomodulatory protein TIP C2 domain-containing protein</fullName>
    </recommendedName>
</protein>
<keyword evidence="3 9" id="KW-0812">Transmembrane</keyword>
<feature type="region of interest" description="Disordered" evidence="8">
    <location>
        <begin position="693"/>
        <end position="728"/>
    </location>
</feature>
<dbReference type="PANTHER" id="PTHR13412">
    <property type="entry name" value="T-CELL IMMUNOMODULATORY PROTEIN HOMOLOG"/>
    <property type="match status" value="1"/>
</dbReference>
<organism evidence="12 13">
    <name type="scientific">Pseudomicrostroma glucosiphilum</name>
    <dbReference type="NCBI Taxonomy" id="1684307"/>
    <lineage>
        <taxon>Eukaryota</taxon>
        <taxon>Fungi</taxon>
        <taxon>Dikarya</taxon>
        <taxon>Basidiomycota</taxon>
        <taxon>Ustilaginomycotina</taxon>
        <taxon>Exobasidiomycetes</taxon>
        <taxon>Microstromatales</taxon>
        <taxon>Microstromatales incertae sedis</taxon>
        <taxon>Pseudomicrostroma</taxon>
    </lineage>
</organism>
<reference evidence="12 13" key="1">
    <citation type="journal article" date="2018" name="Mol. Biol. Evol.">
        <title>Broad Genomic Sampling Reveals a Smut Pathogenic Ancestry of the Fungal Clade Ustilaginomycotina.</title>
        <authorList>
            <person name="Kijpornyongpan T."/>
            <person name="Mondo S.J."/>
            <person name="Barry K."/>
            <person name="Sandor L."/>
            <person name="Lee J."/>
            <person name="Lipzen A."/>
            <person name="Pangilinan J."/>
            <person name="LaButti K."/>
            <person name="Hainaut M."/>
            <person name="Henrissat B."/>
            <person name="Grigoriev I.V."/>
            <person name="Spatafora J.W."/>
            <person name="Aime M.C."/>
        </authorList>
    </citation>
    <scope>NUCLEOTIDE SEQUENCE [LARGE SCALE GENOMIC DNA]</scope>
    <source>
        <strain evidence="12 13">MCA 4718</strain>
    </source>
</reference>
<evidence type="ECO:0000313" key="13">
    <source>
        <dbReference type="Proteomes" id="UP000245942"/>
    </source>
</evidence>
<keyword evidence="4 10" id="KW-0732">Signal</keyword>
<comment type="similarity">
    <text evidence="2">Belongs to the TIP family.</text>
</comment>
<dbReference type="AlphaFoldDB" id="A0A316U524"/>
<feature type="chain" id="PRO_5016233523" description="T-cell immunomodulatory protein TIP C2 domain-containing protein" evidence="10">
    <location>
        <begin position="18"/>
        <end position="794"/>
    </location>
</feature>
<gene>
    <name evidence="12" type="ORF">BCV69DRAFT_283464</name>
</gene>
<feature type="compositionally biased region" description="Gly residues" evidence="8">
    <location>
        <begin position="708"/>
        <end position="723"/>
    </location>
</feature>
<dbReference type="InterPro" id="IPR057089">
    <property type="entry name" value="C2_TIP"/>
</dbReference>
<dbReference type="PANTHER" id="PTHR13412:SF0">
    <property type="entry name" value="T-CELL IMMUNOMODULATORY PROTEIN"/>
    <property type="match status" value="1"/>
</dbReference>
<dbReference type="InterPro" id="IPR013517">
    <property type="entry name" value="FG-GAP"/>
</dbReference>
<dbReference type="EMBL" id="KZ819329">
    <property type="protein sequence ID" value="PWN19934.1"/>
    <property type="molecule type" value="Genomic_DNA"/>
</dbReference>